<dbReference type="SUPFAM" id="SSF51735">
    <property type="entry name" value="NAD(P)-binding Rossmann-fold domains"/>
    <property type="match status" value="1"/>
</dbReference>
<keyword evidence="5" id="KW-1185">Reference proteome</keyword>
<protein>
    <submittedName>
        <fullName evidence="4">Glyoxylate/hydroxypyruvate reductase A</fullName>
    </submittedName>
</protein>
<dbReference type="SUPFAM" id="SSF52283">
    <property type="entry name" value="Formate/glycerate dehydrogenase catalytic domain-like"/>
    <property type="match status" value="1"/>
</dbReference>
<dbReference type="Pfam" id="PF02826">
    <property type="entry name" value="2-Hacid_dh_C"/>
    <property type="match status" value="1"/>
</dbReference>
<dbReference type="InterPro" id="IPR036291">
    <property type="entry name" value="NAD(P)-bd_dom_sf"/>
</dbReference>
<evidence type="ECO:0000256" key="2">
    <source>
        <dbReference type="ARBA" id="ARBA00023027"/>
    </source>
</evidence>
<dbReference type="GO" id="GO:0016491">
    <property type="term" value="F:oxidoreductase activity"/>
    <property type="evidence" value="ECO:0007669"/>
    <property type="project" value="UniProtKB-KW"/>
</dbReference>
<evidence type="ECO:0000313" key="5">
    <source>
        <dbReference type="Proteomes" id="UP000188879"/>
    </source>
</evidence>
<keyword evidence="4" id="KW-0670">Pyruvate</keyword>
<dbReference type="AlphaFoldDB" id="A0A1V2GXF2"/>
<dbReference type="OrthoDB" id="9787219at2"/>
<evidence type="ECO:0000259" key="3">
    <source>
        <dbReference type="Pfam" id="PF02826"/>
    </source>
</evidence>
<accession>A0A1V2GXF2</accession>
<dbReference type="GO" id="GO:0051287">
    <property type="term" value="F:NAD binding"/>
    <property type="evidence" value="ECO:0007669"/>
    <property type="project" value="InterPro"/>
</dbReference>
<comment type="caution">
    <text evidence="4">The sequence shown here is derived from an EMBL/GenBank/DDBJ whole genome shotgun (WGS) entry which is preliminary data.</text>
</comment>
<evidence type="ECO:0000256" key="1">
    <source>
        <dbReference type="ARBA" id="ARBA00023002"/>
    </source>
</evidence>
<name>A0A1V2GXF2_9PROT</name>
<dbReference type="RefSeq" id="WP_076959230.1">
    <property type="nucleotide sequence ID" value="NZ_MLCO01000226.1"/>
</dbReference>
<dbReference type="PANTHER" id="PTHR43333">
    <property type="entry name" value="2-HACID_DH_C DOMAIN-CONTAINING PROTEIN"/>
    <property type="match status" value="1"/>
</dbReference>
<proteinExistence type="predicted"/>
<dbReference type="Gene3D" id="3.40.50.720">
    <property type="entry name" value="NAD(P)-binding Rossmann-like Domain"/>
    <property type="match status" value="2"/>
</dbReference>
<dbReference type="PANTHER" id="PTHR43333:SF1">
    <property type="entry name" value="D-ISOMER SPECIFIC 2-HYDROXYACID DEHYDROGENASE NAD-BINDING DOMAIN-CONTAINING PROTEIN"/>
    <property type="match status" value="1"/>
</dbReference>
<keyword evidence="2" id="KW-0520">NAD</keyword>
<reference evidence="4 5" key="1">
    <citation type="submission" date="2016-10" db="EMBL/GenBank/DDBJ databases">
        <title>Draft Genome sequence of Roseomonas sp. strain M3.</title>
        <authorList>
            <person name="Subhash Y."/>
            <person name="Lee S."/>
        </authorList>
    </citation>
    <scope>NUCLEOTIDE SEQUENCE [LARGE SCALE GENOMIC DNA]</scope>
    <source>
        <strain evidence="4 5">M3</strain>
    </source>
</reference>
<dbReference type="CDD" id="cd12164">
    <property type="entry name" value="GDH_like_2"/>
    <property type="match status" value="1"/>
</dbReference>
<evidence type="ECO:0000313" key="4">
    <source>
        <dbReference type="EMBL" id="ONG49406.1"/>
    </source>
</evidence>
<dbReference type="Proteomes" id="UP000188879">
    <property type="component" value="Unassembled WGS sequence"/>
</dbReference>
<dbReference type="EMBL" id="MLCO01000226">
    <property type="protein sequence ID" value="ONG49406.1"/>
    <property type="molecule type" value="Genomic_DNA"/>
</dbReference>
<keyword evidence="1" id="KW-0560">Oxidoreductase</keyword>
<sequence>MSILLIGSLDDDDYADWKTHLLAHLPAGETLVLANEPHDVDAVEIALVANPPHGTLARYPNLRFVQSLWAGVDRMLSDPTLPTAIPISRLVDPALTQAMVECALASVLLLHRQLPAYVRQQARAEWKQLAQPLAGQRRVGVLGLGALGGACATALAGIGFAVSGWSRAPKAIDGVACLSGGAGMEQLVATSDILVNLLPLTPDTMGILDARLFGRLPQGAGLVNLARGRHLVEADLLAALSSGQVSHAVLDVFAQEPLPGEHPFWAHPGITVLPHVAAYSAPESAARIALENVARHRAGQPTTAMVDPARGY</sequence>
<feature type="domain" description="D-isomer specific 2-hydroxyacid dehydrogenase NAD-binding" evidence="3">
    <location>
        <begin position="105"/>
        <end position="277"/>
    </location>
</feature>
<organism evidence="4 5">
    <name type="scientific">Teichococcus deserti</name>
    <dbReference type="NCBI Taxonomy" id="1817963"/>
    <lineage>
        <taxon>Bacteria</taxon>
        <taxon>Pseudomonadati</taxon>
        <taxon>Pseudomonadota</taxon>
        <taxon>Alphaproteobacteria</taxon>
        <taxon>Acetobacterales</taxon>
        <taxon>Roseomonadaceae</taxon>
        <taxon>Roseomonas</taxon>
    </lineage>
</organism>
<dbReference type="InterPro" id="IPR006140">
    <property type="entry name" value="D-isomer_DH_NAD-bd"/>
</dbReference>
<gene>
    <name evidence="4" type="ORF">BKE38_20870</name>
</gene>